<evidence type="ECO:0000313" key="5">
    <source>
        <dbReference type="EMBL" id="TQM39861.1"/>
    </source>
</evidence>
<dbReference type="InterPro" id="IPR018062">
    <property type="entry name" value="HTH_AraC-typ_CS"/>
</dbReference>
<dbReference type="Pfam" id="PF12833">
    <property type="entry name" value="HTH_18"/>
    <property type="match status" value="1"/>
</dbReference>
<dbReference type="Gene3D" id="2.60.120.10">
    <property type="entry name" value="Jelly Rolls"/>
    <property type="match status" value="1"/>
</dbReference>
<evidence type="ECO:0000256" key="1">
    <source>
        <dbReference type="ARBA" id="ARBA00023015"/>
    </source>
</evidence>
<gene>
    <name evidence="5" type="ORF">BC670_0705</name>
</gene>
<name>A0A543G1B2_9FLAO</name>
<dbReference type="RefSeq" id="WP_089079994.1">
    <property type="nucleotide sequence ID" value="NZ_VFPJ01000001.1"/>
</dbReference>
<dbReference type="PANTHER" id="PTHR43280">
    <property type="entry name" value="ARAC-FAMILY TRANSCRIPTIONAL REGULATOR"/>
    <property type="match status" value="1"/>
</dbReference>
<dbReference type="Pfam" id="PF07883">
    <property type="entry name" value="Cupin_2"/>
    <property type="match status" value="1"/>
</dbReference>
<organism evidence="5 6">
    <name type="scientific">Flavobacterium branchiophilum</name>
    <dbReference type="NCBI Taxonomy" id="55197"/>
    <lineage>
        <taxon>Bacteria</taxon>
        <taxon>Pseudomonadati</taxon>
        <taxon>Bacteroidota</taxon>
        <taxon>Flavobacteriia</taxon>
        <taxon>Flavobacteriales</taxon>
        <taxon>Flavobacteriaceae</taxon>
        <taxon>Flavobacterium</taxon>
    </lineage>
</organism>
<dbReference type="InterPro" id="IPR018060">
    <property type="entry name" value="HTH_AraC"/>
</dbReference>
<accession>A0A543G1B2</accession>
<reference evidence="5 6" key="1">
    <citation type="submission" date="2019-06" db="EMBL/GenBank/DDBJ databases">
        <title>Genomic Encyclopedia of Archaeal and Bacterial Type Strains, Phase II (KMG-II): from individual species to whole genera.</title>
        <authorList>
            <person name="Goeker M."/>
        </authorList>
    </citation>
    <scope>NUCLEOTIDE SEQUENCE [LARGE SCALE GENOMIC DNA]</scope>
    <source>
        <strain evidence="5 6">DSM 24789</strain>
    </source>
</reference>
<dbReference type="InterPro" id="IPR009057">
    <property type="entry name" value="Homeodomain-like_sf"/>
</dbReference>
<feature type="domain" description="HTH araC/xylS-type" evidence="4">
    <location>
        <begin position="179"/>
        <end position="277"/>
    </location>
</feature>
<dbReference type="GO" id="GO:0003700">
    <property type="term" value="F:DNA-binding transcription factor activity"/>
    <property type="evidence" value="ECO:0007669"/>
    <property type="project" value="InterPro"/>
</dbReference>
<evidence type="ECO:0000313" key="6">
    <source>
        <dbReference type="Proteomes" id="UP000320773"/>
    </source>
</evidence>
<dbReference type="GO" id="GO:0043565">
    <property type="term" value="F:sequence-specific DNA binding"/>
    <property type="evidence" value="ECO:0007669"/>
    <property type="project" value="InterPro"/>
</dbReference>
<sequence length="290" mass="33251">MKAILENISSNNGNSSFRAYRYQVPFFEFKWHYHPEWELTYIVQGNGYRIVGNSYESFSAGDLVLLGSNLPHTWTGKTDNDTESDAVVIQFSMDFMLPFLKLQEGIAIKNMLEQAARGLVFPPEKEMVTAILELPHLQGMEKVMRFIALLDKLAQMPAKYIAPNTFHNVVSKKNELRINKVCTFLQDNFHQKITLQAVAELIHVTESNFCKFFKKATGKTLSDYVNELRINEASRLLLQSDATVNQISYSCGFETLSYFNRIFLMKKGISPKKFREINTPAMMKKSTSQI</sequence>
<dbReference type="InterPro" id="IPR014710">
    <property type="entry name" value="RmlC-like_jellyroll"/>
</dbReference>
<keyword evidence="3" id="KW-0804">Transcription</keyword>
<dbReference type="Proteomes" id="UP000320773">
    <property type="component" value="Unassembled WGS sequence"/>
</dbReference>
<dbReference type="PANTHER" id="PTHR43280:SF27">
    <property type="entry name" value="TRANSCRIPTIONAL REGULATOR MTLR"/>
    <property type="match status" value="1"/>
</dbReference>
<dbReference type="AlphaFoldDB" id="A0A543G1B2"/>
<dbReference type="SUPFAM" id="SSF51182">
    <property type="entry name" value="RmlC-like cupins"/>
    <property type="match status" value="1"/>
</dbReference>
<dbReference type="Gene3D" id="1.10.10.60">
    <property type="entry name" value="Homeodomain-like"/>
    <property type="match status" value="2"/>
</dbReference>
<protein>
    <submittedName>
        <fullName evidence="5">AraC family transcriptional regulator</fullName>
    </submittedName>
</protein>
<keyword evidence="2" id="KW-0238">DNA-binding</keyword>
<evidence type="ECO:0000256" key="3">
    <source>
        <dbReference type="ARBA" id="ARBA00023163"/>
    </source>
</evidence>
<dbReference type="PROSITE" id="PS00041">
    <property type="entry name" value="HTH_ARAC_FAMILY_1"/>
    <property type="match status" value="1"/>
</dbReference>
<dbReference type="InterPro" id="IPR011051">
    <property type="entry name" value="RmlC_Cupin_sf"/>
</dbReference>
<comment type="caution">
    <text evidence="5">The sequence shown here is derived from an EMBL/GenBank/DDBJ whole genome shotgun (WGS) entry which is preliminary data.</text>
</comment>
<evidence type="ECO:0000259" key="4">
    <source>
        <dbReference type="PROSITE" id="PS01124"/>
    </source>
</evidence>
<dbReference type="SMART" id="SM00342">
    <property type="entry name" value="HTH_ARAC"/>
    <property type="match status" value="1"/>
</dbReference>
<dbReference type="EMBL" id="VFPJ01000001">
    <property type="protein sequence ID" value="TQM39861.1"/>
    <property type="molecule type" value="Genomic_DNA"/>
</dbReference>
<dbReference type="CDD" id="cd06976">
    <property type="entry name" value="cupin_MtlR-like_N"/>
    <property type="match status" value="1"/>
</dbReference>
<evidence type="ECO:0000256" key="2">
    <source>
        <dbReference type="ARBA" id="ARBA00023125"/>
    </source>
</evidence>
<keyword evidence="1" id="KW-0805">Transcription regulation</keyword>
<dbReference type="SUPFAM" id="SSF46689">
    <property type="entry name" value="Homeodomain-like"/>
    <property type="match status" value="2"/>
</dbReference>
<dbReference type="PROSITE" id="PS01124">
    <property type="entry name" value="HTH_ARAC_FAMILY_2"/>
    <property type="match status" value="1"/>
</dbReference>
<proteinExistence type="predicted"/>
<dbReference type="InterPro" id="IPR013096">
    <property type="entry name" value="Cupin_2"/>
</dbReference>